<protein>
    <recommendedName>
        <fullName evidence="7">Shikimate kinase</fullName>
        <shortName evidence="7">SK</shortName>
        <ecNumber evidence="7">2.7.1.71</ecNumber>
    </recommendedName>
</protein>
<reference evidence="8 9" key="1">
    <citation type="journal article" date="2019" name="Environ. Microbiol.">
        <title>Species interactions and distinct microbial communities in high Arctic permafrost affected cryosols are associated with the CH4 and CO2 gas fluxes.</title>
        <authorList>
            <person name="Altshuler I."/>
            <person name="Hamel J."/>
            <person name="Turney S."/>
            <person name="Magnuson E."/>
            <person name="Levesque R."/>
            <person name="Greer C."/>
            <person name="Whyte L.G."/>
        </authorList>
    </citation>
    <scope>NUCLEOTIDE SEQUENCE [LARGE SCALE GENOMIC DNA]</scope>
    <source>
        <strain evidence="8 9">S9.2P</strain>
    </source>
</reference>
<dbReference type="AlphaFoldDB" id="A0A502GSZ3"/>
<comment type="subcellular location">
    <subcellularLocation>
        <location evidence="7">Cytoplasm</location>
    </subcellularLocation>
</comment>
<evidence type="ECO:0000256" key="2">
    <source>
        <dbReference type="ARBA" id="ARBA00022679"/>
    </source>
</evidence>
<dbReference type="GO" id="GO:0009073">
    <property type="term" value="P:aromatic amino acid family biosynthetic process"/>
    <property type="evidence" value="ECO:0007669"/>
    <property type="project" value="UniProtKB-KW"/>
</dbReference>
<keyword evidence="7" id="KW-0460">Magnesium</keyword>
<dbReference type="PANTHER" id="PTHR21087:SF16">
    <property type="entry name" value="SHIKIMATE KINASE 1, CHLOROPLASTIC"/>
    <property type="match status" value="1"/>
</dbReference>
<feature type="binding site" evidence="7">
    <location>
        <position position="194"/>
    </location>
    <ligand>
        <name>substrate</name>
    </ligand>
</feature>
<accession>A0A502GSZ3</accession>
<organism evidence="8 9">
    <name type="scientific">Hymenobacter nivis</name>
    <dbReference type="NCBI Taxonomy" id="1850093"/>
    <lineage>
        <taxon>Bacteria</taxon>
        <taxon>Pseudomonadati</taxon>
        <taxon>Bacteroidota</taxon>
        <taxon>Cytophagia</taxon>
        <taxon>Cytophagales</taxon>
        <taxon>Hymenobacteraceae</taxon>
        <taxon>Hymenobacter</taxon>
    </lineage>
</organism>
<keyword evidence="2 7" id="KW-0808">Transferase</keyword>
<comment type="cofactor">
    <cofactor evidence="7">
        <name>Mg(2+)</name>
        <dbReference type="ChEBI" id="CHEBI:18420"/>
    </cofactor>
    <text evidence="7">Binds 1 Mg(2+) ion per subunit.</text>
</comment>
<dbReference type="SUPFAM" id="SSF52540">
    <property type="entry name" value="P-loop containing nucleoside triphosphate hydrolases"/>
    <property type="match status" value="1"/>
</dbReference>
<comment type="catalytic activity">
    <reaction evidence="7">
        <text>shikimate + ATP = 3-phosphoshikimate + ADP + H(+)</text>
        <dbReference type="Rhea" id="RHEA:13121"/>
        <dbReference type="ChEBI" id="CHEBI:15378"/>
        <dbReference type="ChEBI" id="CHEBI:30616"/>
        <dbReference type="ChEBI" id="CHEBI:36208"/>
        <dbReference type="ChEBI" id="CHEBI:145989"/>
        <dbReference type="ChEBI" id="CHEBI:456216"/>
        <dbReference type="EC" id="2.7.1.71"/>
    </reaction>
</comment>
<comment type="subunit">
    <text evidence="7">Monomer.</text>
</comment>
<evidence type="ECO:0000256" key="5">
    <source>
        <dbReference type="ARBA" id="ARBA00022840"/>
    </source>
</evidence>
<dbReference type="Proteomes" id="UP000317646">
    <property type="component" value="Unassembled WGS sequence"/>
</dbReference>
<dbReference type="InterPro" id="IPR000623">
    <property type="entry name" value="Shikimate_kinase/TSH1"/>
</dbReference>
<keyword evidence="1 7" id="KW-0028">Amino-acid biosynthesis</keyword>
<dbReference type="PANTHER" id="PTHR21087">
    <property type="entry name" value="SHIKIMATE KINASE"/>
    <property type="match status" value="1"/>
</dbReference>
<dbReference type="Gene3D" id="3.40.50.300">
    <property type="entry name" value="P-loop containing nucleotide triphosphate hydrolases"/>
    <property type="match status" value="1"/>
</dbReference>
<evidence type="ECO:0000313" key="8">
    <source>
        <dbReference type="EMBL" id="TPG65497.1"/>
    </source>
</evidence>
<feature type="binding site" evidence="7">
    <location>
        <position position="133"/>
    </location>
    <ligand>
        <name>substrate</name>
    </ligand>
</feature>
<dbReference type="GO" id="GO:0000287">
    <property type="term" value="F:magnesium ion binding"/>
    <property type="evidence" value="ECO:0007669"/>
    <property type="project" value="UniProtKB-UniRule"/>
</dbReference>
<dbReference type="Pfam" id="PF01202">
    <property type="entry name" value="SKI"/>
    <property type="match status" value="1"/>
</dbReference>
<dbReference type="GO" id="GO:0005829">
    <property type="term" value="C:cytosol"/>
    <property type="evidence" value="ECO:0007669"/>
    <property type="project" value="TreeGrafter"/>
</dbReference>
<name>A0A502GSZ3_9BACT</name>
<dbReference type="PRINTS" id="PR01100">
    <property type="entry name" value="SHIKIMTKNASE"/>
</dbReference>
<keyword evidence="6 7" id="KW-0057">Aromatic amino acid biosynthesis</keyword>
<evidence type="ECO:0000256" key="1">
    <source>
        <dbReference type="ARBA" id="ARBA00022605"/>
    </source>
</evidence>
<keyword evidence="7" id="KW-0479">Metal-binding</keyword>
<comment type="pathway">
    <text evidence="7">Metabolic intermediate biosynthesis; chorismate biosynthesis; chorismate from D-erythrose 4-phosphate and phosphoenolpyruvate: step 5/7.</text>
</comment>
<comment type="similarity">
    <text evidence="7">Belongs to the shikimate kinase family.</text>
</comment>
<dbReference type="CDD" id="cd00464">
    <property type="entry name" value="SK"/>
    <property type="match status" value="1"/>
</dbReference>
<comment type="caution">
    <text evidence="8">The sequence shown here is derived from an EMBL/GenBank/DDBJ whole genome shotgun (WGS) entry which is preliminary data.</text>
</comment>
<keyword evidence="7" id="KW-0963">Cytoplasm</keyword>
<dbReference type="InterPro" id="IPR027417">
    <property type="entry name" value="P-loop_NTPase"/>
</dbReference>
<feature type="binding site" evidence="7">
    <location>
        <begin position="64"/>
        <end position="69"/>
    </location>
    <ligand>
        <name>ATP</name>
        <dbReference type="ChEBI" id="CHEBI:30616"/>
    </ligand>
</feature>
<dbReference type="EMBL" id="RCYZ01000005">
    <property type="protein sequence ID" value="TPG65497.1"/>
    <property type="molecule type" value="Genomic_DNA"/>
</dbReference>
<dbReference type="HAMAP" id="MF_00109">
    <property type="entry name" value="Shikimate_kinase"/>
    <property type="match status" value="1"/>
</dbReference>
<evidence type="ECO:0000256" key="6">
    <source>
        <dbReference type="ARBA" id="ARBA00023141"/>
    </source>
</evidence>
<dbReference type="InterPro" id="IPR031322">
    <property type="entry name" value="Shikimate/glucono_kinase"/>
</dbReference>
<dbReference type="EC" id="2.7.1.71" evidence="7"/>
<comment type="caution">
    <text evidence="7">Lacks conserved residue(s) required for the propagation of feature annotation.</text>
</comment>
<dbReference type="UniPathway" id="UPA00053">
    <property type="reaction ID" value="UER00088"/>
</dbReference>
<evidence type="ECO:0000256" key="4">
    <source>
        <dbReference type="ARBA" id="ARBA00022777"/>
    </source>
</evidence>
<gene>
    <name evidence="7" type="primary">aroK</name>
    <name evidence="8" type="ORF">EAH73_13590</name>
</gene>
<evidence type="ECO:0000256" key="3">
    <source>
        <dbReference type="ARBA" id="ARBA00022741"/>
    </source>
</evidence>
<dbReference type="GO" id="GO:0005524">
    <property type="term" value="F:ATP binding"/>
    <property type="evidence" value="ECO:0007669"/>
    <property type="project" value="UniProtKB-UniRule"/>
</dbReference>
<feature type="binding site" evidence="7">
    <location>
        <position position="173"/>
    </location>
    <ligand>
        <name>ATP</name>
        <dbReference type="ChEBI" id="CHEBI:30616"/>
    </ligand>
</feature>
<keyword evidence="9" id="KW-1185">Reference proteome</keyword>
<proteinExistence type="inferred from homology"/>
<comment type="function">
    <text evidence="7">Catalyzes the specific phosphorylation of the 3-hydroxyl group of shikimic acid using ATP as a cosubstrate.</text>
</comment>
<dbReference type="GO" id="GO:0004765">
    <property type="term" value="F:shikimate kinase activity"/>
    <property type="evidence" value="ECO:0007669"/>
    <property type="project" value="UniProtKB-UniRule"/>
</dbReference>
<feature type="binding site" evidence="7">
    <location>
        <position position="110"/>
    </location>
    <ligand>
        <name>substrate</name>
    </ligand>
</feature>
<keyword evidence="5 7" id="KW-0067">ATP-binding</keyword>
<sequence length="230" mass="24364">MQSAVKHLCRGSNSVDWVSCAGKLLRCALHHALGALFCPLTAHCQLFTDNCSLEMHLSLLGMPGSGKSTLGRALAQHFNWQFLDLDAEIVARAGQAIPAIFAAHGEAHFRQLEAEVLRDVVARPGPLVLATGGGTPCFHDNINALNASTFTLWLDVPLAVLARRMERGGAARRPLLAGAGPQLSTALAETLAARQQFYSQARLRLAETRAPLAALLPALAHAGFPAGAPV</sequence>
<dbReference type="GO" id="GO:0008652">
    <property type="term" value="P:amino acid biosynthetic process"/>
    <property type="evidence" value="ECO:0007669"/>
    <property type="project" value="UniProtKB-KW"/>
</dbReference>
<keyword evidence="3 7" id="KW-0547">Nucleotide-binding</keyword>
<feature type="binding site" evidence="7">
    <location>
        <position position="68"/>
    </location>
    <ligand>
        <name>Mg(2+)</name>
        <dbReference type="ChEBI" id="CHEBI:18420"/>
    </ligand>
</feature>
<evidence type="ECO:0000256" key="7">
    <source>
        <dbReference type="HAMAP-Rule" id="MF_00109"/>
    </source>
</evidence>
<feature type="binding site" evidence="7">
    <location>
        <position position="86"/>
    </location>
    <ligand>
        <name>substrate</name>
    </ligand>
</feature>
<keyword evidence="4 7" id="KW-0418">Kinase</keyword>
<evidence type="ECO:0000313" key="9">
    <source>
        <dbReference type="Proteomes" id="UP000317646"/>
    </source>
</evidence>
<dbReference type="GO" id="GO:0009423">
    <property type="term" value="P:chorismate biosynthetic process"/>
    <property type="evidence" value="ECO:0007669"/>
    <property type="project" value="UniProtKB-UniRule"/>
</dbReference>